<keyword evidence="1" id="KW-1133">Transmembrane helix</keyword>
<dbReference type="EMBL" id="NCKW01011238">
    <property type="protein sequence ID" value="POM63960.1"/>
    <property type="molecule type" value="Genomic_DNA"/>
</dbReference>
<comment type="caution">
    <text evidence="2">The sequence shown here is derived from an EMBL/GenBank/DDBJ whole genome shotgun (WGS) entry which is preliminary data.</text>
</comment>
<accession>A0A2P4XEJ1</accession>
<feature type="transmembrane region" description="Helical" evidence="1">
    <location>
        <begin position="20"/>
        <end position="44"/>
    </location>
</feature>
<keyword evidence="1" id="KW-0472">Membrane</keyword>
<sequence length="132" mass="14790">MRTEMFDDGTFWLLVDTPPHLLWPTVIAFGFVVLGYFATIIQLFQRSSHQTRTPLLRSLESFEAMKANIEKMVLDVATDRTSSRVMSSAAKLVVSLTQAVSPQRKLVNVCLKIGDLFVEGFLLFGILEEGPP</sequence>
<dbReference type="OrthoDB" id="125766at2759"/>
<evidence type="ECO:0000256" key="1">
    <source>
        <dbReference type="SAM" id="Phobius"/>
    </source>
</evidence>
<feature type="non-terminal residue" evidence="2">
    <location>
        <position position="132"/>
    </location>
</feature>
<organism evidence="2 3">
    <name type="scientific">Phytophthora palmivora</name>
    <dbReference type="NCBI Taxonomy" id="4796"/>
    <lineage>
        <taxon>Eukaryota</taxon>
        <taxon>Sar</taxon>
        <taxon>Stramenopiles</taxon>
        <taxon>Oomycota</taxon>
        <taxon>Peronosporomycetes</taxon>
        <taxon>Peronosporales</taxon>
        <taxon>Peronosporaceae</taxon>
        <taxon>Phytophthora</taxon>
    </lineage>
</organism>
<dbReference type="Proteomes" id="UP000237271">
    <property type="component" value="Unassembled WGS sequence"/>
</dbReference>
<name>A0A2P4XEJ1_9STRA</name>
<evidence type="ECO:0000313" key="2">
    <source>
        <dbReference type="EMBL" id="POM63960.1"/>
    </source>
</evidence>
<gene>
    <name evidence="2" type="ORF">PHPALM_20577</name>
</gene>
<keyword evidence="3" id="KW-1185">Reference proteome</keyword>
<evidence type="ECO:0000313" key="3">
    <source>
        <dbReference type="Proteomes" id="UP000237271"/>
    </source>
</evidence>
<protein>
    <submittedName>
        <fullName evidence="2">Uncharacterized protein</fullName>
    </submittedName>
</protein>
<proteinExistence type="predicted"/>
<reference evidence="2 3" key="1">
    <citation type="journal article" date="2017" name="Genome Biol. Evol.">
        <title>Phytophthora megakarya and P. palmivora, closely related causal agents of cacao black pod rot, underwent increases in genome sizes and gene numbers by different mechanisms.</title>
        <authorList>
            <person name="Ali S.S."/>
            <person name="Shao J."/>
            <person name="Lary D.J."/>
            <person name="Kronmiller B."/>
            <person name="Shen D."/>
            <person name="Strem M.D."/>
            <person name="Amoako-Attah I."/>
            <person name="Akrofi A.Y."/>
            <person name="Begoude B.A."/>
            <person name="Ten Hoopen G.M."/>
            <person name="Coulibaly K."/>
            <person name="Kebe B.I."/>
            <person name="Melnick R.L."/>
            <person name="Guiltinan M.J."/>
            <person name="Tyler B.M."/>
            <person name="Meinhardt L.W."/>
            <person name="Bailey B.A."/>
        </authorList>
    </citation>
    <scope>NUCLEOTIDE SEQUENCE [LARGE SCALE GENOMIC DNA]</scope>
    <source>
        <strain evidence="3">sbr112.9</strain>
    </source>
</reference>
<keyword evidence="1" id="KW-0812">Transmembrane</keyword>
<dbReference type="AlphaFoldDB" id="A0A2P4XEJ1"/>